<feature type="domain" description="Toprim" evidence="9">
    <location>
        <begin position="432"/>
        <end position="552"/>
    </location>
</feature>
<dbReference type="PANTHER" id="PTHR45866:SF4">
    <property type="entry name" value="DNA TOPOISOMERASE 4 SUBUNIT B"/>
    <property type="match status" value="1"/>
</dbReference>
<dbReference type="InterPro" id="IPR014721">
    <property type="entry name" value="Ribsml_uS5_D2-typ_fold_subgr"/>
</dbReference>
<evidence type="ECO:0000256" key="4">
    <source>
        <dbReference type="ARBA" id="ARBA00022842"/>
    </source>
</evidence>
<evidence type="ECO:0000256" key="1">
    <source>
        <dbReference type="ARBA" id="ARBA00000185"/>
    </source>
</evidence>
<dbReference type="InterPro" id="IPR013760">
    <property type="entry name" value="Topo_IIA-like_dom_sf"/>
</dbReference>
<organism evidence="10 11">
    <name type="scientific">Fusibacter paucivorans</name>
    <dbReference type="NCBI Taxonomy" id="76009"/>
    <lineage>
        <taxon>Bacteria</taxon>
        <taxon>Bacillati</taxon>
        <taxon>Bacillota</taxon>
        <taxon>Clostridia</taxon>
        <taxon>Eubacteriales</taxon>
        <taxon>Eubacteriales Family XII. Incertae Sedis</taxon>
        <taxon>Fusibacter</taxon>
    </lineage>
</organism>
<dbReference type="PRINTS" id="PR01159">
    <property type="entry name" value="DNAGYRASEB"/>
</dbReference>
<dbReference type="SUPFAM" id="SSF54211">
    <property type="entry name" value="Ribosomal protein S5 domain 2-like"/>
    <property type="match status" value="1"/>
</dbReference>
<dbReference type="InterPro" id="IPR002288">
    <property type="entry name" value="DNA_gyrase_B_C"/>
</dbReference>
<feature type="domain" description="DNA topoisomerase type IIA subunit B" evidence="7">
    <location>
        <begin position="225"/>
        <end position="400"/>
    </location>
</feature>
<reference evidence="10 11" key="1">
    <citation type="submission" date="2021-05" db="EMBL/GenBank/DDBJ databases">
        <title>Fusibacter ferrireducens sp. nov., an anaerobic, sulfur- and Fe-reducing bacterium isolated from the mangrove sediment.</title>
        <authorList>
            <person name="Qiu D."/>
        </authorList>
    </citation>
    <scope>NUCLEOTIDE SEQUENCE [LARGE SCALE GENOMIC DNA]</scope>
    <source>
        <strain evidence="10 11">DSM 12116</strain>
    </source>
</reference>
<keyword evidence="11" id="KW-1185">Reference proteome</keyword>
<dbReference type="Gene3D" id="3.30.565.10">
    <property type="entry name" value="Histidine kinase-like ATPase, C-terminal domain"/>
    <property type="match status" value="1"/>
</dbReference>
<dbReference type="Pfam" id="PF00986">
    <property type="entry name" value="DNA_gyraseB_C"/>
    <property type="match status" value="1"/>
</dbReference>
<name>A0ABS5PRT1_9FIRM</name>
<keyword evidence="6" id="KW-0413">Isomerase</keyword>
<dbReference type="SUPFAM" id="SSF56719">
    <property type="entry name" value="Type II DNA topoisomerase"/>
    <property type="match status" value="1"/>
</dbReference>
<keyword evidence="4" id="KW-0460">Magnesium</keyword>
<proteinExistence type="predicted"/>
<dbReference type="InterPro" id="IPR001241">
    <property type="entry name" value="Topo_IIA"/>
</dbReference>
<dbReference type="PROSITE" id="PS00177">
    <property type="entry name" value="TOPOISOMERASE_II"/>
    <property type="match status" value="1"/>
</dbReference>
<evidence type="ECO:0000313" key="10">
    <source>
        <dbReference type="EMBL" id="MBS7527875.1"/>
    </source>
</evidence>
<keyword evidence="3" id="KW-0479">Metal-binding</keyword>
<comment type="catalytic activity">
    <reaction evidence="1">
        <text>ATP-dependent breakage, passage and rejoining of double-stranded DNA.</text>
        <dbReference type="EC" id="5.6.2.2"/>
    </reaction>
</comment>
<evidence type="ECO:0000259" key="7">
    <source>
        <dbReference type="Pfam" id="PF00204"/>
    </source>
</evidence>
<evidence type="ECO:0000256" key="6">
    <source>
        <dbReference type="ARBA" id="ARBA00023235"/>
    </source>
</evidence>
<dbReference type="InterPro" id="IPR036890">
    <property type="entry name" value="HATPase_C_sf"/>
</dbReference>
<evidence type="ECO:0000259" key="9">
    <source>
        <dbReference type="Pfam" id="PF01751"/>
    </source>
</evidence>
<dbReference type="Gene3D" id="3.40.50.670">
    <property type="match status" value="1"/>
</dbReference>
<dbReference type="RefSeq" id="WP_213237737.1">
    <property type="nucleotide sequence ID" value="NZ_JAHBCL010000027.1"/>
</dbReference>
<keyword evidence="5" id="KW-0238">DNA-binding</keyword>
<dbReference type="InterPro" id="IPR020568">
    <property type="entry name" value="Ribosomal_Su5_D2-typ_SF"/>
</dbReference>
<gene>
    <name evidence="10" type="ORF">KHM83_14415</name>
</gene>
<dbReference type="Gene3D" id="3.30.230.10">
    <property type="match status" value="1"/>
</dbReference>
<dbReference type="SMART" id="SM00433">
    <property type="entry name" value="TOP2c"/>
    <property type="match status" value="1"/>
</dbReference>
<sequence>MQKSNYTNESITALKGADRVRKRPSVIFGSDGLEGCQHSFFEILSNAIDEARQGFGNEITVIRHFNNVITVIDRARGIPVDFNKKEQRYNWELIFTELYAGGKYENNTADIYEYSLGLNGLGLCATQYSSEFMEAIIHRDGFEYRLNFEKGEIAENGFVKEPKKYRHTGSIIKWRPDLDVFKEIDIPIDFFTSTLKKQSIVNPGVKFVFRDEPTDVVHEYLYENGIKDYVEEISLGKNLSSILYFEDSGMGQDRDDMPKYKVKAQVALTFNNEVNCLEYFHNSSFLEHGGSPDKAVKNALVYELDKFIKQESKYVKNEKKISFIDIQDSLIIVTNSFSTVTSYENQTKKAITNKFIQEFLTDMIRKNLEIFFIENKEDAIKIVDQILVNKRSREKAETTRLNLKKTLGNKIDVTNRVKKFVDCRSKDPNVKELYILEGDSALGATKLARNSDFQALMPIRGKILNCLKADYDKIFQSDIIIDLVKVFGCGVEIKTRHNKELDTFNLDNLKWDKIIICTDADVDGFQIRTLVLTMIFRLVPTLIETGKIYIAESPLFEITTSDQKTYFAYNEREKNQIVQQLKKKYTIQRSKGLGENDPDMMWQTTMNPETRKLIKVSPEDVLSTERMFELLLGDDLEGRKQFIEVNGEAYLEMLDLS</sequence>
<dbReference type="Pfam" id="PF01751">
    <property type="entry name" value="Toprim"/>
    <property type="match status" value="1"/>
</dbReference>
<comment type="caution">
    <text evidence="10">The sequence shown here is derived from an EMBL/GenBank/DDBJ whole genome shotgun (WGS) entry which is preliminary data.</text>
</comment>
<dbReference type="InterPro" id="IPR018522">
    <property type="entry name" value="TopoIIA_CS"/>
</dbReference>
<dbReference type="Pfam" id="PF00204">
    <property type="entry name" value="DNA_gyraseB"/>
    <property type="match status" value="1"/>
</dbReference>
<dbReference type="InterPro" id="IPR000565">
    <property type="entry name" value="Topo_IIA_B"/>
</dbReference>
<dbReference type="EC" id="5.6.2.2" evidence="2"/>
<dbReference type="InterPro" id="IPR013759">
    <property type="entry name" value="Topo_IIA_B_C"/>
</dbReference>
<evidence type="ECO:0000313" key="11">
    <source>
        <dbReference type="Proteomes" id="UP000746471"/>
    </source>
</evidence>
<dbReference type="SUPFAM" id="SSF55874">
    <property type="entry name" value="ATPase domain of HSP90 chaperone/DNA topoisomerase II/histidine kinase"/>
    <property type="match status" value="1"/>
</dbReference>
<dbReference type="PRINTS" id="PR00418">
    <property type="entry name" value="TPI2FAMILY"/>
</dbReference>
<dbReference type="Proteomes" id="UP000746471">
    <property type="component" value="Unassembled WGS sequence"/>
</dbReference>
<accession>A0ABS5PRT1</accession>
<dbReference type="InterPro" id="IPR013506">
    <property type="entry name" value="Topo_IIA_bsu_dom2"/>
</dbReference>
<feature type="domain" description="DNA gyrase B subunit C-terminal" evidence="8">
    <location>
        <begin position="582"/>
        <end position="644"/>
    </location>
</feature>
<evidence type="ECO:0000259" key="8">
    <source>
        <dbReference type="Pfam" id="PF00986"/>
    </source>
</evidence>
<evidence type="ECO:0000256" key="3">
    <source>
        <dbReference type="ARBA" id="ARBA00022723"/>
    </source>
</evidence>
<dbReference type="InterPro" id="IPR006171">
    <property type="entry name" value="TOPRIM_dom"/>
</dbReference>
<evidence type="ECO:0000256" key="5">
    <source>
        <dbReference type="ARBA" id="ARBA00023125"/>
    </source>
</evidence>
<dbReference type="EMBL" id="JAHBCL010000027">
    <property type="protein sequence ID" value="MBS7527875.1"/>
    <property type="molecule type" value="Genomic_DNA"/>
</dbReference>
<protein>
    <recommendedName>
        <fullName evidence="2">DNA topoisomerase (ATP-hydrolyzing)</fullName>
        <ecNumber evidence="2">5.6.2.2</ecNumber>
    </recommendedName>
</protein>
<evidence type="ECO:0000256" key="2">
    <source>
        <dbReference type="ARBA" id="ARBA00012895"/>
    </source>
</evidence>
<dbReference type="PANTHER" id="PTHR45866">
    <property type="entry name" value="DNA GYRASE/TOPOISOMERASE SUBUNIT B"/>
    <property type="match status" value="1"/>
</dbReference>